<evidence type="ECO:0000256" key="5">
    <source>
        <dbReference type="PROSITE-ProRule" id="PRU00176"/>
    </source>
</evidence>
<organism evidence="7 8">
    <name type="scientific">Anthostomella pinea</name>
    <dbReference type="NCBI Taxonomy" id="933095"/>
    <lineage>
        <taxon>Eukaryota</taxon>
        <taxon>Fungi</taxon>
        <taxon>Dikarya</taxon>
        <taxon>Ascomycota</taxon>
        <taxon>Pezizomycotina</taxon>
        <taxon>Sordariomycetes</taxon>
        <taxon>Xylariomycetidae</taxon>
        <taxon>Xylariales</taxon>
        <taxon>Xylariaceae</taxon>
        <taxon>Anthostomella</taxon>
    </lineage>
</organism>
<evidence type="ECO:0000256" key="1">
    <source>
        <dbReference type="ARBA" id="ARBA00004123"/>
    </source>
</evidence>
<evidence type="ECO:0000256" key="2">
    <source>
        <dbReference type="ARBA" id="ARBA00022884"/>
    </source>
</evidence>
<dbReference type="Proteomes" id="UP001295740">
    <property type="component" value="Unassembled WGS sequence"/>
</dbReference>
<protein>
    <submittedName>
        <fullName evidence="7">Uu.00g004420.m01.CDS01</fullName>
    </submittedName>
</protein>
<dbReference type="GO" id="GO:0005685">
    <property type="term" value="C:U1 snRNP"/>
    <property type="evidence" value="ECO:0007669"/>
    <property type="project" value="TreeGrafter"/>
</dbReference>
<evidence type="ECO:0000256" key="4">
    <source>
        <dbReference type="ARBA" id="ARBA00023274"/>
    </source>
</evidence>
<keyword evidence="3" id="KW-0539">Nucleus</keyword>
<dbReference type="InterPro" id="IPR000504">
    <property type="entry name" value="RRM_dom"/>
</dbReference>
<evidence type="ECO:0000313" key="7">
    <source>
        <dbReference type="EMBL" id="CAJ2506312.1"/>
    </source>
</evidence>
<dbReference type="PANTHER" id="PTHR13952">
    <property type="entry name" value="U1 SMALL NUCLEAR RIBONUCLEOPROTEIN 70 KD"/>
    <property type="match status" value="1"/>
</dbReference>
<dbReference type="InterPro" id="IPR051183">
    <property type="entry name" value="U1_U11-U12_snRNP_70-35kDa"/>
</dbReference>
<dbReference type="InterPro" id="IPR035979">
    <property type="entry name" value="RBD_domain_sf"/>
</dbReference>
<accession>A0AAI8VKN0</accession>
<dbReference type="GO" id="GO:0071011">
    <property type="term" value="C:precatalytic spliceosome"/>
    <property type="evidence" value="ECO:0007669"/>
    <property type="project" value="TreeGrafter"/>
</dbReference>
<dbReference type="GO" id="GO:0000398">
    <property type="term" value="P:mRNA splicing, via spliceosome"/>
    <property type="evidence" value="ECO:0007669"/>
    <property type="project" value="TreeGrafter"/>
</dbReference>
<comment type="subcellular location">
    <subcellularLocation>
        <location evidence="1">Nucleus</location>
    </subcellularLocation>
</comment>
<dbReference type="SMART" id="SM00360">
    <property type="entry name" value="RRM"/>
    <property type="match status" value="1"/>
</dbReference>
<dbReference type="PANTHER" id="PTHR13952:SF5">
    <property type="entry name" value="U1 SMALL NUCLEAR RIBONUCLEOPROTEIN 70 KDA"/>
    <property type="match status" value="1"/>
</dbReference>
<dbReference type="SUPFAM" id="SSF54928">
    <property type="entry name" value="RNA-binding domain, RBD"/>
    <property type="match status" value="1"/>
</dbReference>
<dbReference type="GO" id="GO:0003729">
    <property type="term" value="F:mRNA binding"/>
    <property type="evidence" value="ECO:0007669"/>
    <property type="project" value="TreeGrafter"/>
</dbReference>
<dbReference type="GO" id="GO:0071004">
    <property type="term" value="C:U2-type prespliceosome"/>
    <property type="evidence" value="ECO:0007669"/>
    <property type="project" value="TreeGrafter"/>
</dbReference>
<feature type="domain" description="RRM" evidence="6">
    <location>
        <begin position="99"/>
        <end position="180"/>
    </location>
</feature>
<keyword evidence="4" id="KW-0687">Ribonucleoprotein</keyword>
<gene>
    <name evidence="7" type="ORF">KHLLAP_LOCUS6780</name>
</gene>
<dbReference type="InterPro" id="IPR012677">
    <property type="entry name" value="Nucleotide-bd_a/b_plait_sf"/>
</dbReference>
<dbReference type="EMBL" id="CAUWAG010000008">
    <property type="protein sequence ID" value="CAJ2506312.1"/>
    <property type="molecule type" value="Genomic_DNA"/>
</dbReference>
<dbReference type="GO" id="GO:0030619">
    <property type="term" value="F:U1 snRNA binding"/>
    <property type="evidence" value="ECO:0007669"/>
    <property type="project" value="TreeGrafter"/>
</dbReference>
<name>A0AAI8VKN0_9PEZI</name>
<keyword evidence="2 5" id="KW-0694">RNA-binding</keyword>
<evidence type="ECO:0000259" key="6">
    <source>
        <dbReference type="PROSITE" id="PS50102"/>
    </source>
</evidence>
<dbReference type="PROSITE" id="PS50102">
    <property type="entry name" value="RRM"/>
    <property type="match status" value="1"/>
</dbReference>
<keyword evidence="8" id="KW-1185">Reference proteome</keyword>
<comment type="caution">
    <text evidence="7">The sequence shown here is derived from an EMBL/GenBank/DDBJ whole genome shotgun (WGS) entry which is preliminary data.</text>
</comment>
<evidence type="ECO:0000256" key="3">
    <source>
        <dbReference type="ARBA" id="ARBA00023242"/>
    </source>
</evidence>
<reference evidence="7" key="1">
    <citation type="submission" date="2023-10" db="EMBL/GenBank/DDBJ databases">
        <authorList>
            <person name="Hackl T."/>
        </authorList>
    </citation>
    <scope>NUCLEOTIDE SEQUENCE</scope>
</reference>
<dbReference type="Pfam" id="PF00076">
    <property type="entry name" value="RRM_1"/>
    <property type="match status" value="1"/>
</dbReference>
<dbReference type="Pfam" id="PF12220">
    <property type="entry name" value="U1snRNP70_N"/>
    <property type="match status" value="1"/>
</dbReference>
<dbReference type="Gene3D" id="3.30.70.330">
    <property type="match status" value="1"/>
</dbReference>
<sequence length="427" mass="46395">MTDKLPPNLLALFAPRPPLRWVPAPDHAPQERKTHAITGLGEYLPALAAYKETDVYVPTESWLEMRDRKKLEKKAKQEQLLAEPYKSTEDQNIRGDPFKTLIAARLSYDVNEHDLEKEFGRFGPIERIRIITDTHAHERPNKKKKPHRGYAFVVFEREKDMRAALDGCDGIRIKDRRIKVVVWVAEVIRKLQPLDQPVRADLVAASAAAMGLVAAKASEEDSKEAVDAEEAFAAEIVGVSEAAEIVEALAEVAIVALVSKTAMVPLPTLQLAPVVLVMVVAAAVSETAVEETAVVEETEVMTEAVTVTDMAVGMTHVAAAHMMTDLADLVTEAVTVADSATETDEAVPTMNQFAADETSATATVPETTTAASVDTKAATKTRESSGATKCALIETKVICLGGYLMSSVFHTYFPTFLLPFATKGKQG</sequence>
<dbReference type="AlphaFoldDB" id="A0AAI8VKN0"/>
<dbReference type="InterPro" id="IPR022023">
    <property type="entry name" value="U1snRNP70_N"/>
</dbReference>
<evidence type="ECO:0000313" key="8">
    <source>
        <dbReference type="Proteomes" id="UP001295740"/>
    </source>
</evidence>
<proteinExistence type="predicted"/>